<feature type="domain" description="Peptidase M20 dimerisation" evidence="4">
    <location>
        <begin position="181"/>
        <end position="269"/>
    </location>
</feature>
<dbReference type="InterPro" id="IPR002933">
    <property type="entry name" value="Peptidase_M20"/>
</dbReference>
<dbReference type="STRING" id="229921.ADN01_12835"/>
<organism evidence="6 7">
    <name type="scientific">Levilinea saccharolytica</name>
    <dbReference type="NCBI Taxonomy" id="229921"/>
    <lineage>
        <taxon>Bacteria</taxon>
        <taxon>Bacillati</taxon>
        <taxon>Chloroflexota</taxon>
        <taxon>Anaerolineae</taxon>
        <taxon>Anaerolineales</taxon>
        <taxon>Anaerolineaceae</taxon>
        <taxon>Levilinea</taxon>
    </lineage>
</organism>
<evidence type="ECO:0000259" key="4">
    <source>
        <dbReference type="Pfam" id="PF07687"/>
    </source>
</evidence>
<dbReference type="PANTHER" id="PTHR43808">
    <property type="entry name" value="ACETYLORNITHINE DEACETYLASE"/>
    <property type="match status" value="1"/>
</dbReference>
<comment type="caution">
    <text evidence="6">The sequence shown here is derived from an EMBL/GenBank/DDBJ whole genome shotgun (WGS) entry which is preliminary data.</text>
</comment>
<dbReference type="InterPro" id="IPR050072">
    <property type="entry name" value="Peptidase_M20A"/>
</dbReference>
<dbReference type="CDD" id="cd03885">
    <property type="entry name" value="M20_CPDG2"/>
    <property type="match status" value="1"/>
</dbReference>
<dbReference type="AlphaFoldDB" id="A0A0P6XIE2"/>
<dbReference type="InterPro" id="IPR017150">
    <property type="entry name" value="Pept_M20_glutamate_carboxypep"/>
</dbReference>
<dbReference type="PANTHER" id="PTHR43808:SF9">
    <property type="entry name" value="BLL0789 PROTEIN"/>
    <property type="match status" value="1"/>
</dbReference>
<evidence type="ECO:0000313" key="6">
    <source>
        <dbReference type="EMBL" id="KPL79885.1"/>
    </source>
</evidence>
<dbReference type="PIRSF" id="PIRSF037238">
    <property type="entry name" value="Carboxypeptidase_G2"/>
    <property type="match status" value="1"/>
</dbReference>
<dbReference type="OrthoDB" id="9783294at2"/>
<evidence type="ECO:0000256" key="1">
    <source>
        <dbReference type="ARBA" id="ARBA00022723"/>
    </source>
</evidence>
<keyword evidence="1" id="KW-0479">Metal-binding</keyword>
<dbReference type="SUPFAM" id="SSF55031">
    <property type="entry name" value="Bacterial exopeptidase dimerisation domain"/>
    <property type="match status" value="1"/>
</dbReference>
<keyword evidence="7" id="KW-1185">Reference proteome</keyword>
<dbReference type="RefSeq" id="WP_062417383.1">
    <property type="nucleotide sequence ID" value="NZ_DF967974.1"/>
</dbReference>
<evidence type="ECO:0000313" key="5">
    <source>
        <dbReference type="EMBL" id="KPL79833.1"/>
    </source>
</evidence>
<dbReference type="SUPFAM" id="SSF53187">
    <property type="entry name" value="Zn-dependent exopeptidases"/>
    <property type="match status" value="1"/>
</dbReference>
<sequence length="378" mass="40336">MSHLPIEFFARREAEMLALLGELVNCESPSTEKPAVDALGRRLAEILGGLPGTVETFPQTQSGNHLLYRWGGDDRPLLILCHMDTVFDLGTTAQRPFRVEGERAYGPGVLDMKAGIAMAVTALRALHETPGGPGLPVQLLINSDEEIGSTSSRALIEKLAAQARAVLVLEPATPSGAIKTSRKGVGDLRIETQGTAAHAGAAHAEGRNAIEELAHHILAAQALTDYSRGTTVNVGVIRGGTRSNVVPDAAEAEVDFRVTQMEEALRLEEWARSRTPQVVGTGVRVRYELNRPPMPRDTLMEVCYAKAFALAVQLGFFLNEEAVGGASDANFVAPLGVPVLDGLGAVGDGAHSDREFIMVPSLAERTALVAALIQSWQE</sequence>
<proteinExistence type="predicted"/>
<feature type="active site" description="Proton acceptor" evidence="3">
    <location>
        <position position="145"/>
    </location>
</feature>
<feature type="active site" evidence="3">
    <location>
        <position position="84"/>
    </location>
</feature>
<dbReference type="GO" id="GO:0016787">
    <property type="term" value="F:hydrolase activity"/>
    <property type="evidence" value="ECO:0007669"/>
    <property type="project" value="UniProtKB-KW"/>
</dbReference>
<evidence type="ECO:0000313" key="7">
    <source>
        <dbReference type="Proteomes" id="UP000050501"/>
    </source>
</evidence>
<dbReference type="Pfam" id="PF07687">
    <property type="entry name" value="M20_dimer"/>
    <property type="match status" value="1"/>
</dbReference>
<dbReference type="GO" id="GO:0046872">
    <property type="term" value="F:metal ion binding"/>
    <property type="evidence" value="ECO:0007669"/>
    <property type="project" value="UniProtKB-KW"/>
</dbReference>
<dbReference type="EMBL" id="LGCM01000045">
    <property type="protein sequence ID" value="KPL79885.1"/>
    <property type="molecule type" value="Genomic_DNA"/>
</dbReference>
<dbReference type="InterPro" id="IPR036264">
    <property type="entry name" value="Bact_exopeptidase_dim_dom"/>
</dbReference>
<keyword evidence="2" id="KW-0378">Hydrolase</keyword>
<evidence type="ECO:0000256" key="3">
    <source>
        <dbReference type="PIRSR" id="PIRSR037238-1"/>
    </source>
</evidence>
<dbReference type="Proteomes" id="UP000050501">
    <property type="component" value="Unassembled WGS sequence"/>
</dbReference>
<gene>
    <name evidence="5" type="ORF">ADN01_12835</name>
    <name evidence="6" type="ORF">ADN01_13240</name>
</gene>
<dbReference type="Gene3D" id="3.40.630.10">
    <property type="entry name" value="Zn peptidases"/>
    <property type="match status" value="1"/>
</dbReference>
<dbReference type="PATRIC" id="fig|229921.5.peg.3543"/>
<evidence type="ECO:0000256" key="2">
    <source>
        <dbReference type="ARBA" id="ARBA00022801"/>
    </source>
</evidence>
<dbReference type="EMBL" id="LGCM01000045">
    <property type="protein sequence ID" value="KPL79833.1"/>
    <property type="molecule type" value="Genomic_DNA"/>
</dbReference>
<reference evidence="6 7" key="1">
    <citation type="submission" date="2015-07" db="EMBL/GenBank/DDBJ databases">
        <title>Genome sequence of Levilinea saccharolytica DSM 16555.</title>
        <authorList>
            <person name="Hemp J."/>
            <person name="Ward L.M."/>
            <person name="Pace L.A."/>
            <person name="Fischer W.W."/>
        </authorList>
    </citation>
    <scope>NUCLEOTIDE SEQUENCE [LARGE SCALE GENOMIC DNA]</scope>
    <source>
        <strain evidence="6 7">KIBI-1</strain>
    </source>
</reference>
<dbReference type="Gene3D" id="3.30.70.360">
    <property type="match status" value="1"/>
</dbReference>
<accession>A0A0P6XIE2</accession>
<dbReference type="InterPro" id="IPR011650">
    <property type="entry name" value="Peptidase_M20_dimer"/>
</dbReference>
<dbReference type="Pfam" id="PF01546">
    <property type="entry name" value="Peptidase_M20"/>
    <property type="match status" value="1"/>
</dbReference>
<protein>
    <recommendedName>
        <fullName evidence="4">Peptidase M20 dimerisation domain-containing protein</fullName>
    </recommendedName>
</protein>
<name>A0A0P6XIE2_9CHLR</name>